<organism evidence="2 3">
    <name type="scientific">Pontibacter silvestris</name>
    <dbReference type="NCBI Taxonomy" id="2305183"/>
    <lineage>
        <taxon>Bacteria</taxon>
        <taxon>Pseudomonadati</taxon>
        <taxon>Bacteroidota</taxon>
        <taxon>Cytophagia</taxon>
        <taxon>Cytophagales</taxon>
        <taxon>Hymenobacteraceae</taxon>
        <taxon>Pontibacter</taxon>
    </lineage>
</organism>
<dbReference type="InterPro" id="IPR058627">
    <property type="entry name" value="MdtA-like_C"/>
</dbReference>
<dbReference type="InterPro" id="IPR029024">
    <property type="entry name" value="TerB-like"/>
</dbReference>
<keyword evidence="3" id="KW-1185">Reference proteome</keyword>
<dbReference type="SUPFAM" id="SSF158682">
    <property type="entry name" value="TerB-like"/>
    <property type="match status" value="1"/>
</dbReference>
<name>A0ABW4WRS1_9BACT</name>
<gene>
    <name evidence="2" type="ORF">ACFSKU_00575</name>
</gene>
<accession>A0ABW4WRS1</accession>
<feature type="domain" description="Multidrug resistance protein MdtA-like C-terminal permuted SH3" evidence="1">
    <location>
        <begin position="63"/>
        <end position="93"/>
    </location>
</feature>
<protein>
    <recommendedName>
        <fullName evidence="1">Multidrug resistance protein MdtA-like C-terminal permuted SH3 domain-containing protein</fullName>
    </recommendedName>
</protein>
<dbReference type="Gene3D" id="1.10.3680.10">
    <property type="entry name" value="TerB-like"/>
    <property type="match status" value="1"/>
</dbReference>
<dbReference type="Pfam" id="PF25967">
    <property type="entry name" value="RND-MFP_C"/>
    <property type="match status" value="1"/>
</dbReference>
<evidence type="ECO:0000313" key="2">
    <source>
        <dbReference type="EMBL" id="MFD2065362.1"/>
    </source>
</evidence>
<evidence type="ECO:0000313" key="3">
    <source>
        <dbReference type="Proteomes" id="UP001597369"/>
    </source>
</evidence>
<proteinExistence type="predicted"/>
<dbReference type="EMBL" id="JBHUHV010000001">
    <property type="protein sequence ID" value="MFD2065362.1"/>
    <property type="molecule type" value="Genomic_DNA"/>
</dbReference>
<dbReference type="Proteomes" id="UP001597369">
    <property type="component" value="Unassembled WGS sequence"/>
</dbReference>
<comment type="caution">
    <text evidence="2">The sequence shown here is derived from an EMBL/GenBank/DDBJ whole genome shotgun (WGS) entry which is preliminary data.</text>
</comment>
<sequence length="123" mass="14144">MDSFLDTKEKKLAFFQNMLLVAIADRYIDEMESDFLLSIGQQLDLSEEDTLPITDNLSSLSFIIPQDGLQKTLELQALVMMVLQDGEVEEREYNLCLEYTRQIGYSKEILDELISKLEKKKAG</sequence>
<reference evidence="3" key="1">
    <citation type="journal article" date="2019" name="Int. J. Syst. Evol. Microbiol.">
        <title>The Global Catalogue of Microorganisms (GCM) 10K type strain sequencing project: providing services to taxonomists for standard genome sequencing and annotation.</title>
        <authorList>
            <consortium name="The Broad Institute Genomics Platform"/>
            <consortium name="The Broad Institute Genome Sequencing Center for Infectious Disease"/>
            <person name="Wu L."/>
            <person name="Ma J."/>
        </authorList>
    </citation>
    <scope>NUCLEOTIDE SEQUENCE [LARGE SCALE GENOMIC DNA]</scope>
    <source>
        <strain evidence="3">JCM 16545</strain>
    </source>
</reference>
<evidence type="ECO:0000259" key="1">
    <source>
        <dbReference type="Pfam" id="PF25967"/>
    </source>
</evidence>